<keyword evidence="3" id="KW-1185">Reference proteome</keyword>
<proteinExistence type="predicted"/>
<evidence type="ECO:0000313" key="3">
    <source>
        <dbReference type="Proteomes" id="UP001161017"/>
    </source>
</evidence>
<evidence type="ECO:0000256" key="1">
    <source>
        <dbReference type="SAM" id="MobiDB-lite"/>
    </source>
</evidence>
<evidence type="ECO:0000313" key="2">
    <source>
        <dbReference type="EMBL" id="MDI1486750.1"/>
    </source>
</evidence>
<feature type="region of interest" description="Disordered" evidence="1">
    <location>
        <begin position="1"/>
        <end position="33"/>
    </location>
</feature>
<comment type="caution">
    <text evidence="2">The sequence shown here is derived from an EMBL/GenBank/DDBJ whole genome shotgun (WGS) entry which is preliminary data.</text>
</comment>
<organism evidence="2 3">
    <name type="scientific">Ramalina farinacea</name>
    <dbReference type="NCBI Taxonomy" id="258253"/>
    <lineage>
        <taxon>Eukaryota</taxon>
        <taxon>Fungi</taxon>
        <taxon>Dikarya</taxon>
        <taxon>Ascomycota</taxon>
        <taxon>Pezizomycotina</taxon>
        <taxon>Lecanoromycetes</taxon>
        <taxon>OSLEUM clade</taxon>
        <taxon>Lecanoromycetidae</taxon>
        <taxon>Lecanorales</taxon>
        <taxon>Lecanorineae</taxon>
        <taxon>Ramalinaceae</taxon>
        <taxon>Ramalina</taxon>
    </lineage>
</organism>
<reference evidence="2" key="1">
    <citation type="journal article" date="2023" name="Genome Biol. Evol.">
        <title>First Whole Genome Sequence and Flow Cytometry Genome Size Data for the Lichen-Forming Fungus Ramalina farinacea (Ascomycota).</title>
        <authorList>
            <person name="Llewellyn T."/>
            <person name="Mian S."/>
            <person name="Hill R."/>
            <person name="Leitch I.J."/>
            <person name="Gaya E."/>
        </authorList>
    </citation>
    <scope>NUCLEOTIDE SEQUENCE</scope>
    <source>
        <strain evidence="2">LIQ254RAFAR</strain>
    </source>
</reference>
<protein>
    <submittedName>
        <fullName evidence="2">Uncharacterized protein</fullName>
    </submittedName>
</protein>
<feature type="region of interest" description="Disordered" evidence="1">
    <location>
        <begin position="264"/>
        <end position="288"/>
    </location>
</feature>
<dbReference type="EMBL" id="JAPUFD010000004">
    <property type="protein sequence ID" value="MDI1486750.1"/>
    <property type="molecule type" value="Genomic_DNA"/>
</dbReference>
<gene>
    <name evidence="2" type="ORF">OHK93_006011</name>
</gene>
<dbReference type="AlphaFoldDB" id="A0AA43TU28"/>
<accession>A0AA43TU28</accession>
<sequence length="543" mass="61099">MADRHQFSSALGLPSTFSKSLDGESEEPPSYTAATQHTQYVQEGPGDLSLYLNQSPKVLRYKLEEPQVPATPRKLEQLLDGDNIVKIYSCYPGRQDIAIAEAERDLFEYFSGNVIDWTNTTLGVCDDSVSTYLVDWMKAGGKIPTEGPSVVAYREKDLEWLEQLYTIAGNLWMRKLMKQTAKEIDRFTGDNKKMQSLVAERKKRDSVIKEAVKQQSRASKEADGQLWWLAKNLTKEQKRSMHFNSLDPHDENARLLIAETHQREKGEKRLRKQQKEADKKMAKQRKQMEKALTEQFRKDTSAALMLGCKRMVGKLADFAFKLVESGLVVGAMGACLTAWLIWWVGKIALALVISPFTLSAGRLRDPNTFLFTRQSGEPKTIAIVAQAPASLVHYFVLSISPETKTSRRFDVSGFSDDAVKLAVAWMMAGGRAPLQSLTPRDMPLDDLIRLVRQVLDLSNSLRILALSWRASEFLDGISKAEGLPERSWREKISRELEARWKRSKAGYCKGIKERNRDDLKDAATDAGATGCLGCCLGLFAFLD</sequence>
<name>A0AA43TU28_9LECA</name>
<dbReference type="Proteomes" id="UP001161017">
    <property type="component" value="Unassembled WGS sequence"/>
</dbReference>